<sequence length="178" mass="19728">LGDAIVWWRVCVICGGHRSIYMVGFFLLAATCGIGILIFRFQLAATVVSVALNAIATSLIGLKAWSEKYRRTMRSHLSGASYRTRVGKVMALLVESGVIYIIIWVSSTNLSCICFLLSLMSFPATARSVSAQSRQFRVRHSVQQWSNELGSVPIHICSGRAECFRGQLCILCLRRPLL</sequence>
<name>A0A4Q9PHM3_9APHY</name>
<reference evidence="2 3" key="1">
    <citation type="submission" date="2019-01" db="EMBL/GenBank/DDBJ databases">
        <title>Draft genome sequences of three monokaryotic isolates of the white-rot basidiomycete fungus Dichomitus squalens.</title>
        <authorList>
            <consortium name="DOE Joint Genome Institute"/>
            <person name="Lopez S.C."/>
            <person name="Andreopoulos B."/>
            <person name="Pangilinan J."/>
            <person name="Lipzen A."/>
            <person name="Riley R."/>
            <person name="Ahrendt S."/>
            <person name="Ng V."/>
            <person name="Barry K."/>
            <person name="Daum C."/>
            <person name="Grigoriev I.V."/>
            <person name="Hilden K.S."/>
            <person name="Makela M.R."/>
            <person name="de Vries R.P."/>
        </authorList>
    </citation>
    <scope>NUCLEOTIDE SEQUENCE [LARGE SCALE GENOMIC DNA]</scope>
    <source>
        <strain evidence="2 3">CBS 464.89</strain>
    </source>
</reference>
<keyword evidence="1" id="KW-1133">Transmembrane helix</keyword>
<feature type="non-terminal residue" evidence="2">
    <location>
        <position position="1"/>
    </location>
</feature>
<keyword evidence="1" id="KW-0472">Membrane</keyword>
<gene>
    <name evidence="2" type="ORF">BD310DRAFT_830322</name>
</gene>
<organism evidence="2 3">
    <name type="scientific">Dichomitus squalens</name>
    <dbReference type="NCBI Taxonomy" id="114155"/>
    <lineage>
        <taxon>Eukaryota</taxon>
        <taxon>Fungi</taxon>
        <taxon>Dikarya</taxon>
        <taxon>Basidiomycota</taxon>
        <taxon>Agaricomycotina</taxon>
        <taxon>Agaricomycetes</taxon>
        <taxon>Polyporales</taxon>
        <taxon>Polyporaceae</taxon>
        <taxon>Dichomitus</taxon>
    </lineage>
</organism>
<dbReference type="AlphaFoldDB" id="A0A4Q9PHM3"/>
<dbReference type="Proteomes" id="UP000292082">
    <property type="component" value="Unassembled WGS sequence"/>
</dbReference>
<keyword evidence="3" id="KW-1185">Reference proteome</keyword>
<evidence type="ECO:0000256" key="1">
    <source>
        <dbReference type="SAM" id="Phobius"/>
    </source>
</evidence>
<feature type="transmembrane region" description="Helical" evidence="1">
    <location>
        <begin position="20"/>
        <end position="39"/>
    </location>
</feature>
<feature type="transmembrane region" description="Helical" evidence="1">
    <location>
        <begin position="86"/>
        <end position="104"/>
    </location>
</feature>
<keyword evidence="1" id="KW-0812">Transmembrane</keyword>
<evidence type="ECO:0000313" key="3">
    <source>
        <dbReference type="Proteomes" id="UP000292082"/>
    </source>
</evidence>
<accession>A0A4Q9PHM3</accession>
<proteinExistence type="predicted"/>
<protein>
    <submittedName>
        <fullName evidence="2">Uncharacterized protein</fullName>
    </submittedName>
</protein>
<feature type="transmembrane region" description="Helical" evidence="1">
    <location>
        <begin position="45"/>
        <end position="65"/>
    </location>
</feature>
<evidence type="ECO:0000313" key="2">
    <source>
        <dbReference type="EMBL" id="TBU53347.1"/>
    </source>
</evidence>
<dbReference type="EMBL" id="ML145217">
    <property type="protein sequence ID" value="TBU53347.1"/>
    <property type="molecule type" value="Genomic_DNA"/>
</dbReference>